<dbReference type="AlphaFoldDB" id="W2FKE5"/>
<evidence type="ECO:0000313" key="5">
    <source>
        <dbReference type="EMBL" id="KUG01968.1"/>
    </source>
</evidence>
<evidence type="ECO:0000313" key="3">
    <source>
        <dbReference type="EMBL" id="ETL24682.1"/>
    </source>
</evidence>
<dbReference type="PANTHER" id="PTHR40430">
    <property type="entry name" value="T. BRUCEI SPP.-SPECIFIC PROTEIN"/>
    <property type="match status" value="1"/>
</dbReference>
<accession>A0A0W8E009</accession>
<dbReference type="Proteomes" id="UP000054532">
    <property type="component" value="Unassembled WGS sequence"/>
</dbReference>
<reference evidence="2" key="1">
    <citation type="submission" date="2013-11" db="EMBL/GenBank/DDBJ databases">
        <title>The Genome Sequence of Phytophthora parasitica CJ02B3.</title>
        <authorList>
            <consortium name="The Broad Institute Genomics Platform"/>
            <person name="Russ C."/>
            <person name="Tyler B."/>
            <person name="Panabieres F."/>
            <person name="Shan W."/>
            <person name="Tripathy S."/>
            <person name="Grunwald N."/>
            <person name="Machado M."/>
            <person name="Johnson C.S."/>
            <person name="Arredondo F."/>
            <person name="Hong C."/>
            <person name="Coffey M."/>
            <person name="Young S.K."/>
            <person name="Zeng Q."/>
            <person name="Gargeya S."/>
            <person name="Fitzgerald M."/>
            <person name="Abouelleil A."/>
            <person name="Alvarado L."/>
            <person name="Chapman S.B."/>
            <person name="Gainer-Dewar J."/>
            <person name="Goldberg J."/>
            <person name="Griggs A."/>
            <person name="Gujja S."/>
            <person name="Hansen M."/>
            <person name="Howarth C."/>
            <person name="Imamovic A."/>
            <person name="Ireland A."/>
            <person name="Larimer J."/>
            <person name="McCowan C."/>
            <person name="Murphy C."/>
            <person name="Pearson M."/>
            <person name="Poon T.W."/>
            <person name="Priest M."/>
            <person name="Roberts A."/>
            <person name="Saif S."/>
            <person name="Shea T."/>
            <person name="Sykes S."/>
            <person name="Wortman J."/>
            <person name="Nusbaum C."/>
            <person name="Birren B."/>
        </authorList>
    </citation>
    <scope>NUCLEOTIDE SEQUENCE [LARGE SCALE GENOMIC DNA]</scope>
    <source>
        <strain evidence="2">CJ02B3</strain>
    </source>
</reference>
<evidence type="ECO:0000313" key="4">
    <source>
        <dbReference type="EMBL" id="ETM31173.1"/>
    </source>
</evidence>
<protein>
    <submittedName>
        <fullName evidence="2">Uncharacterized protein</fullName>
    </submittedName>
</protein>
<accession>W2FKE5</accession>
<name>W2FKE5_PHYNI</name>
<dbReference type="EMBL" id="KI696626">
    <property type="protein sequence ID" value="ETM31173.1"/>
    <property type="molecule type" value="Genomic_DNA"/>
</dbReference>
<reference evidence="3" key="2">
    <citation type="submission" date="2013-11" db="EMBL/GenBank/DDBJ databases">
        <title>The Genome Sequence of Phytophthora parasitica CJ05E6.</title>
        <authorList>
            <consortium name="The Broad Institute Genomics Platform"/>
            <person name="Russ C."/>
            <person name="Tyler B."/>
            <person name="Panabieres F."/>
            <person name="Shan W."/>
            <person name="Tripathy S."/>
            <person name="Grunwald N."/>
            <person name="Machado M."/>
            <person name="Johnson C.S."/>
            <person name="Arredondo F."/>
            <person name="Hong C."/>
            <person name="Coffey M."/>
            <person name="Young S.K."/>
            <person name="Zeng Q."/>
            <person name="Gargeya S."/>
            <person name="Fitzgerald M."/>
            <person name="Abouelleil A."/>
            <person name="Alvarado L."/>
            <person name="Chapman S.B."/>
            <person name="Gainer-Dewar J."/>
            <person name="Goldberg J."/>
            <person name="Griggs A."/>
            <person name="Gujja S."/>
            <person name="Hansen M."/>
            <person name="Howarth C."/>
            <person name="Imamovic A."/>
            <person name="Ireland A."/>
            <person name="Larimer J."/>
            <person name="McCowan C."/>
            <person name="Murphy C."/>
            <person name="Pearson M."/>
            <person name="Poon T.W."/>
            <person name="Priest M."/>
            <person name="Roberts A."/>
            <person name="Saif S."/>
            <person name="Shea T."/>
            <person name="Sykes S."/>
            <person name="Wortman J."/>
            <person name="Nusbaum C."/>
            <person name="Birren B."/>
        </authorList>
    </citation>
    <scope>NUCLEOTIDE SEQUENCE [LARGE SCALE GENOMIC DNA]</scope>
    <source>
        <strain evidence="3">CJ05E6</strain>
    </source>
</reference>
<dbReference type="EMBL" id="KI689876">
    <property type="protein sequence ID" value="ETK71242.1"/>
    <property type="molecule type" value="Genomic_DNA"/>
</dbReference>
<evidence type="ECO:0000313" key="6">
    <source>
        <dbReference type="Proteomes" id="UP000052943"/>
    </source>
</evidence>
<dbReference type="Proteomes" id="UP000053864">
    <property type="component" value="Unassembled WGS sequence"/>
</dbReference>
<dbReference type="OMA" id="VFCKTNR"/>
<dbReference type="EMBL" id="KI676706">
    <property type="protein sequence ID" value="ETL24682.1"/>
    <property type="molecule type" value="Genomic_DNA"/>
</dbReference>
<dbReference type="VEuPathDB" id="FungiDB:PPTG_18867"/>
<reference evidence="5 6" key="4">
    <citation type="submission" date="2015-11" db="EMBL/GenBank/DDBJ databases">
        <title>Genomes and virulence difference between two physiological races of Phytophthora nicotianae.</title>
        <authorList>
            <person name="Liu H."/>
            <person name="Ma X."/>
            <person name="Yu H."/>
            <person name="Fang D."/>
            <person name="Li Y."/>
            <person name="Wang X."/>
            <person name="Wang W."/>
            <person name="Dong Y."/>
            <person name="Xiao B."/>
        </authorList>
    </citation>
    <scope>NUCLEOTIDE SEQUENCE [LARGE SCALE GENOMIC DNA]</scope>
    <source>
        <strain evidence="6">race 0</strain>
        <strain evidence="5">Race 0</strain>
    </source>
</reference>
<reference evidence="4" key="3">
    <citation type="submission" date="2013-11" db="EMBL/GenBank/DDBJ databases">
        <title>The Genome Sequence of Phytophthora parasitica IAC_01/95.</title>
        <authorList>
            <consortium name="The Broad Institute Genomics Platform"/>
            <person name="Russ C."/>
            <person name="Tyler B."/>
            <person name="Panabieres F."/>
            <person name="Shan W."/>
            <person name="Tripathy S."/>
            <person name="Grunwald N."/>
            <person name="Machado M."/>
            <person name="Johnson C.S."/>
            <person name="Arredondo F."/>
            <person name="Hong C."/>
            <person name="Coffey M."/>
            <person name="Young S.K."/>
            <person name="Zeng Q."/>
            <person name="Gargeya S."/>
            <person name="Fitzgerald M."/>
            <person name="Abouelleil A."/>
            <person name="Alvarado L."/>
            <person name="Chapman S.B."/>
            <person name="Gainer-Dewar J."/>
            <person name="Goldberg J."/>
            <person name="Griggs A."/>
            <person name="Gujja S."/>
            <person name="Hansen M."/>
            <person name="Howarth C."/>
            <person name="Imamovic A."/>
            <person name="Ireland A."/>
            <person name="Larimer J."/>
            <person name="McCowan C."/>
            <person name="Murphy C."/>
            <person name="Pearson M."/>
            <person name="Poon T.W."/>
            <person name="Priest M."/>
            <person name="Roberts A."/>
            <person name="Saif S."/>
            <person name="Shea T."/>
            <person name="Sykes S."/>
            <person name="Wortman J."/>
            <person name="Nusbaum C."/>
            <person name="Birren B."/>
        </authorList>
    </citation>
    <scope>NUCLEOTIDE SEQUENCE [LARGE SCALE GENOMIC DNA]</scope>
    <source>
        <strain evidence="4">IAC_01/95</strain>
    </source>
</reference>
<feature type="region of interest" description="Disordered" evidence="1">
    <location>
        <begin position="32"/>
        <end position="53"/>
    </location>
</feature>
<dbReference type="Proteomes" id="UP000053236">
    <property type="component" value="Unassembled WGS sequence"/>
</dbReference>
<dbReference type="EMBL" id="LNFO01000147">
    <property type="protein sequence ID" value="KUG01968.1"/>
    <property type="molecule type" value="Genomic_DNA"/>
</dbReference>
<sequence>MGQLQHTVPISAFLAHFYCHPFASRQNMVPVTSRDDENRQQPTHTKMPPRYMRPTFSSILPEYANSEADQIRNAFGAGNYANIQKMPARLRNNTVNQARFEKMNENRLTQHKMGKNATKNGFFNKFEYTSSRFSIVDGQAHMERLRSEAKRTEISGQDFVSGSAAVRLKHEDAFGATNFRYPHMHEPYPDNMEERKHKRYLEEKKILHGAFVPSGQRPPVDAVTRKLIPQLIQEMHEVIAADWQGLDFSIAPARDENIVVRFNDVSIECENGVVAYMNVFCKANRVACKYGLCKVAEDWNAKPGDGGLYFAFRPPWVKNRSKDLIVFVNNSSSSSKARDNQ</sequence>
<dbReference type="OrthoDB" id="541713at2759"/>
<proteinExistence type="predicted"/>
<dbReference type="PANTHER" id="PTHR40430:SF1">
    <property type="entry name" value="T. BRUCEI SPP.-SPECIFIC PROTEIN"/>
    <property type="match status" value="1"/>
</dbReference>
<gene>
    <name evidence="5" type="ORF">AM587_10009250</name>
    <name evidence="4" type="ORF">L914_21226</name>
    <name evidence="2" type="ORF">L915_21495</name>
    <name evidence="3" type="ORF">L916_21359</name>
</gene>
<evidence type="ECO:0000313" key="2">
    <source>
        <dbReference type="EMBL" id="ETK71242.1"/>
    </source>
</evidence>
<organism evidence="2">
    <name type="scientific">Phytophthora nicotianae</name>
    <name type="common">Potato buckeye rot agent</name>
    <name type="synonym">Phytophthora parasitica</name>
    <dbReference type="NCBI Taxonomy" id="4792"/>
    <lineage>
        <taxon>Eukaryota</taxon>
        <taxon>Sar</taxon>
        <taxon>Stramenopiles</taxon>
        <taxon>Oomycota</taxon>
        <taxon>Peronosporomycetes</taxon>
        <taxon>Peronosporales</taxon>
        <taxon>Peronosporaceae</taxon>
        <taxon>Phytophthora</taxon>
    </lineage>
</organism>
<evidence type="ECO:0000256" key="1">
    <source>
        <dbReference type="SAM" id="MobiDB-lite"/>
    </source>
</evidence>
<dbReference type="Proteomes" id="UP000052943">
    <property type="component" value="Unassembled WGS sequence"/>
</dbReference>